<dbReference type="InterPro" id="IPR029044">
    <property type="entry name" value="Nucleotide-diphossugar_trans"/>
</dbReference>
<dbReference type="SUPFAM" id="SSF53448">
    <property type="entry name" value="Nucleotide-diphospho-sugar transferases"/>
    <property type="match status" value="1"/>
</dbReference>
<dbReference type="EMBL" id="CWGJ01000001">
    <property type="protein sequence ID" value="CRX37453.1"/>
    <property type="molecule type" value="Genomic_DNA"/>
</dbReference>
<keyword evidence="3" id="KW-0808">Transferase</keyword>
<sequence>MENLKNISVTILVKNGERYLTDVLEATKDFGQVVVYDNGSLDKSKEIAASFPNVLLLEGPFFGFGPTHNLVSEKADHDWIFSLDCDEVMPRELVKELDNLALDKDTVYAVSRKNYFQGKWIRWCGWHPDFQYRLYHRQKTSFTEAAVHESVKTEGLKIVRLRSSLIHYPYQTYSDFLQKMQHYTELFAKERMGKVSSSKGKALRHGLFAFFKSYVLKRGFLGGFQGFYISLYNAETAFYKYLKLEEKNRELLK</sequence>
<dbReference type="RefSeq" id="WP_098037306.1">
    <property type="nucleotide sequence ID" value="NZ_CWGJ01000001.1"/>
</dbReference>
<dbReference type="PANTHER" id="PTHR43630">
    <property type="entry name" value="POLY-BETA-1,6-N-ACETYL-D-GLUCOSAMINE SYNTHASE"/>
    <property type="match status" value="1"/>
</dbReference>
<evidence type="ECO:0000259" key="2">
    <source>
        <dbReference type="Pfam" id="PF00535"/>
    </source>
</evidence>
<keyword evidence="4" id="KW-1185">Reference proteome</keyword>
<protein>
    <submittedName>
        <fullName evidence="3">Putative lipopolysaccharide core biosynthesis glycosyltransferase WaaE</fullName>
    </submittedName>
</protein>
<dbReference type="Pfam" id="PF00535">
    <property type="entry name" value="Glycos_transf_2"/>
    <property type="match status" value="1"/>
</dbReference>
<organism evidence="3 4">
    <name type="scientific">Estrella lausannensis</name>
    <dbReference type="NCBI Taxonomy" id="483423"/>
    <lineage>
        <taxon>Bacteria</taxon>
        <taxon>Pseudomonadati</taxon>
        <taxon>Chlamydiota</taxon>
        <taxon>Chlamydiia</taxon>
        <taxon>Parachlamydiales</taxon>
        <taxon>Candidatus Criblamydiaceae</taxon>
        <taxon>Estrella</taxon>
    </lineage>
</organism>
<proteinExistence type="inferred from homology"/>
<dbReference type="Proteomes" id="UP000220251">
    <property type="component" value="Unassembled WGS sequence"/>
</dbReference>
<accession>A0A0H5DNR3</accession>
<evidence type="ECO:0000256" key="1">
    <source>
        <dbReference type="ARBA" id="ARBA00038494"/>
    </source>
</evidence>
<dbReference type="CDD" id="cd02511">
    <property type="entry name" value="Beta4Glucosyltransferase"/>
    <property type="match status" value="1"/>
</dbReference>
<dbReference type="Gene3D" id="3.90.550.10">
    <property type="entry name" value="Spore Coat Polysaccharide Biosynthesis Protein SpsA, Chain A"/>
    <property type="match status" value="1"/>
</dbReference>
<feature type="domain" description="Glycosyltransferase 2-like" evidence="2">
    <location>
        <begin position="9"/>
        <end position="139"/>
    </location>
</feature>
<dbReference type="OrthoDB" id="9815923at2"/>
<dbReference type="AlphaFoldDB" id="A0A0H5DNR3"/>
<gene>
    <name evidence="3" type="primary">waaE</name>
    <name evidence="3" type="ORF">ELAC_0090</name>
</gene>
<name>A0A0H5DNR3_9BACT</name>
<comment type="similarity">
    <text evidence="1">Belongs to the glycosyltransferase 2 family. WaaE/KdtX subfamily.</text>
</comment>
<evidence type="ECO:0000313" key="3">
    <source>
        <dbReference type="EMBL" id="CRX37453.1"/>
    </source>
</evidence>
<dbReference type="InterPro" id="IPR001173">
    <property type="entry name" value="Glyco_trans_2-like"/>
</dbReference>
<dbReference type="GO" id="GO:0016740">
    <property type="term" value="F:transferase activity"/>
    <property type="evidence" value="ECO:0007669"/>
    <property type="project" value="UniProtKB-KW"/>
</dbReference>
<evidence type="ECO:0000313" key="4">
    <source>
        <dbReference type="Proteomes" id="UP000220251"/>
    </source>
</evidence>
<reference evidence="4" key="1">
    <citation type="submission" date="2015-06" db="EMBL/GenBank/DDBJ databases">
        <authorList>
            <person name="Bertelli C."/>
        </authorList>
    </citation>
    <scope>NUCLEOTIDE SEQUENCE [LARGE SCALE GENOMIC DNA]</scope>
    <source>
        <strain evidence="4">CRIB-30</strain>
    </source>
</reference>
<dbReference type="PANTHER" id="PTHR43630:SF2">
    <property type="entry name" value="GLYCOSYLTRANSFERASE"/>
    <property type="match status" value="1"/>
</dbReference>